<evidence type="ECO:0000313" key="4">
    <source>
        <dbReference type="EMBL" id="RSH82312.1"/>
    </source>
</evidence>
<sequence length="404" mass="44917">MSIRPRDIEAFLTGYPGQGSDTHRSANLEFYTNEREMQPNGLTLDEFVRRYERDFEEIESNHGYIQWLFPIRERGVNPLSQPLQAHEIEKMSADADILARLLRSYTMMLRFYGIDFNDGRLRPTSDSKQRLLNLHRRPHNLLRLTRILKHLSEFSALQPHAAPLVLFFVALHCEGNLDLSEGTMHGDSLDRWWSNCFRDEEGESQPSPSAPANTTLSTSPRPLPPASAPAPAPFPAPFDPVPFLTDLLSRPVRLTLRDRRTLLGLLASIDSDSLILTYTEEFPAPGPPLGEQSARERAVRESVERYWPRSEGFGGPTGTGWGGRGLGMVLVKLSDVDRVELMDEEEGEGGEGVGVGEGEGGRSGTKEGPSIDVDGEKRGEETPSGDVGGRGPQTSENMERLDII</sequence>
<evidence type="ECO:0000256" key="1">
    <source>
        <dbReference type="ARBA" id="ARBA00010365"/>
    </source>
</evidence>
<keyword evidence="5" id="KW-1185">Reference proteome</keyword>
<gene>
    <name evidence="4" type="ORF">EHS25_006022</name>
</gene>
<dbReference type="InterPro" id="IPR039574">
    <property type="entry name" value="OGFr"/>
</dbReference>
<comment type="similarity">
    <text evidence="1">Belongs to the opioid growth factor receptor family.</text>
</comment>
<dbReference type="GO" id="GO:0016020">
    <property type="term" value="C:membrane"/>
    <property type="evidence" value="ECO:0007669"/>
    <property type="project" value="InterPro"/>
</dbReference>
<dbReference type="InterPro" id="IPR010920">
    <property type="entry name" value="LSM_dom_sf"/>
</dbReference>
<reference evidence="4 5" key="1">
    <citation type="submission" date="2018-11" db="EMBL/GenBank/DDBJ databases">
        <title>Genome sequence of Saitozyma podzolica DSM 27192.</title>
        <authorList>
            <person name="Aliyu H."/>
            <person name="Gorte O."/>
            <person name="Ochsenreither K."/>
        </authorList>
    </citation>
    <scope>NUCLEOTIDE SEQUENCE [LARGE SCALE GENOMIC DNA]</scope>
    <source>
        <strain evidence="4 5">DSM 27192</strain>
    </source>
</reference>
<dbReference type="PANTHER" id="PTHR14015">
    <property type="entry name" value="OPIOID GROWTH FACTOR RECEPTOR OGFR ZETA-TYPE OPIOID RECEPTOR"/>
    <property type="match status" value="1"/>
</dbReference>
<dbReference type="Proteomes" id="UP000279259">
    <property type="component" value="Unassembled WGS sequence"/>
</dbReference>
<feature type="compositionally biased region" description="Pro residues" evidence="2">
    <location>
        <begin position="221"/>
        <end position="232"/>
    </location>
</feature>
<dbReference type="OrthoDB" id="9030204at2759"/>
<dbReference type="GO" id="GO:0140625">
    <property type="term" value="F:opioid growth factor receptor activity"/>
    <property type="evidence" value="ECO:0007669"/>
    <property type="project" value="InterPro"/>
</dbReference>
<name>A0A427XTU9_9TREE</name>
<feature type="region of interest" description="Disordered" evidence="2">
    <location>
        <begin position="200"/>
        <end position="232"/>
    </location>
</feature>
<organism evidence="4 5">
    <name type="scientific">Saitozyma podzolica</name>
    <dbReference type="NCBI Taxonomy" id="1890683"/>
    <lineage>
        <taxon>Eukaryota</taxon>
        <taxon>Fungi</taxon>
        <taxon>Dikarya</taxon>
        <taxon>Basidiomycota</taxon>
        <taxon>Agaricomycotina</taxon>
        <taxon>Tremellomycetes</taxon>
        <taxon>Tremellales</taxon>
        <taxon>Trimorphomycetaceae</taxon>
        <taxon>Saitozyma</taxon>
    </lineage>
</organism>
<dbReference type="AlphaFoldDB" id="A0A427XTU9"/>
<protein>
    <recommendedName>
        <fullName evidence="3">Opioid growth factor receptor (OGFr) conserved domain-containing protein</fullName>
    </recommendedName>
</protein>
<dbReference type="Gene3D" id="2.30.30.100">
    <property type="match status" value="1"/>
</dbReference>
<dbReference type="PANTHER" id="PTHR14015:SF2">
    <property type="entry name" value="OPIOID GROWTH FACTOR RECEPTOR (OGFR) CONSERVED DOMAIN-CONTAINING PROTEIN"/>
    <property type="match status" value="1"/>
</dbReference>
<feature type="compositionally biased region" description="Polar residues" evidence="2">
    <location>
        <begin position="204"/>
        <end position="213"/>
    </location>
</feature>
<comment type="caution">
    <text evidence="4">The sequence shown here is derived from an EMBL/GenBank/DDBJ whole genome shotgun (WGS) entry which is preliminary data.</text>
</comment>
<dbReference type="InterPro" id="IPR006757">
    <property type="entry name" value="OGF_rcpt"/>
</dbReference>
<accession>A0A427XTU9</accession>
<feature type="domain" description="Opioid growth factor receptor (OGFr) conserved" evidence="3">
    <location>
        <begin position="23"/>
        <end position="201"/>
    </location>
</feature>
<dbReference type="SUPFAM" id="SSF50182">
    <property type="entry name" value="Sm-like ribonucleoproteins"/>
    <property type="match status" value="1"/>
</dbReference>
<dbReference type="Pfam" id="PF04664">
    <property type="entry name" value="OGFr_N"/>
    <property type="match status" value="1"/>
</dbReference>
<evidence type="ECO:0000313" key="5">
    <source>
        <dbReference type="Proteomes" id="UP000279259"/>
    </source>
</evidence>
<evidence type="ECO:0000256" key="2">
    <source>
        <dbReference type="SAM" id="MobiDB-lite"/>
    </source>
</evidence>
<dbReference type="EMBL" id="RSCD01000027">
    <property type="protein sequence ID" value="RSH82312.1"/>
    <property type="molecule type" value="Genomic_DNA"/>
</dbReference>
<feature type="compositionally biased region" description="Gly residues" evidence="2">
    <location>
        <begin position="350"/>
        <end position="363"/>
    </location>
</feature>
<feature type="region of interest" description="Disordered" evidence="2">
    <location>
        <begin position="343"/>
        <end position="404"/>
    </location>
</feature>
<proteinExistence type="inferred from homology"/>
<evidence type="ECO:0000259" key="3">
    <source>
        <dbReference type="Pfam" id="PF04664"/>
    </source>
</evidence>